<keyword evidence="3" id="KW-1185">Reference proteome</keyword>
<protein>
    <submittedName>
        <fullName evidence="2">Uncharacterized protein</fullName>
    </submittedName>
</protein>
<accession>A0AAN9IM65</accession>
<proteinExistence type="predicted"/>
<reference evidence="2 3" key="1">
    <citation type="submission" date="2024-01" db="EMBL/GenBank/DDBJ databases">
        <title>The genomes of 5 underutilized Papilionoideae crops provide insights into root nodulation and disease resistanc.</title>
        <authorList>
            <person name="Yuan L."/>
        </authorList>
    </citation>
    <scope>NUCLEOTIDE SEQUENCE [LARGE SCALE GENOMIC DNA]</scope>
    <source>
        <strain evidence="2">ZHUSHIDOU_FW_LH</strain>
        <tissue evidence="2">Leaf</tissue>
    </source>
</reference>
<dbReference type="Proteomes" id="UP001372338">
    <property type="component" value="Unassembled WGS sequence"/>
</dbReference>
<dbReference type="EMBL" id="JAYWIO010000002">
    <property type="protein sequence ID" value="KAK7282578.1"/>
    <property type="molecule type" value="Genomic_DNA"/>
</dbReference>
<keyword evidence="1" id="KW-1133">Transmembrane helix</keyword>
<evidence type="ECO:0000313" key="2">
    <source>
        <dbReference type="EMBL" id="KAK7282578.1"/>
    </source>
</evidence>
<keyword evidence="1" id="KW-0812">Transmembrane</keyword>
<sequence length="124" mass="14839">MMLRTRMPSSSPTPKEEEFALATRNAQVSLSIWPHYNPNYKLSFSLKITPLSHSLSTLLLFCHPFLSPKKNNNPIFLLHFFFQLHKIQILHYIFIFYIEFHVFLVFSSKFFFLCLLWQLVRKRA</sequence>
<evidence type="ECO:0000313" key="3">
    <source>
        <dbReference type="Proteomes" id="UP001372338"/>
    </source>
</evidence>
<dbReference type="AlphaFoldDB" id="A0AAN9IM65"/>
<evidence type="ECO:0000256" key="1">
    <source>
        <dbReference type="SAM" id="Phobius"/>
    </source>
</evidence>
<feature type="transmembrane region" description="Helical" evidence="1">
    <location>
        <begin position="100"/>
        <end position="120"/>
    </location>
</feature>
<comment type="caution">
    <text evidence="2">The sequence shown here is derived from an EMBL/GenBank/DDBJ whole genome shotgun (WGS) entry which is preliminary data.</text>
</comment>
<name>A0AAN9IM65_CROPI</name>
<gene>
    <name evidence="2" type="ORF">RIF29_11476</name>
</gene>
<organism evidence="2 3">
    <name type="scientific">Crotalaria pallida</name>
    <name type="common">Smooth rattlebox</name>
    <name type="synonym">Crotalaria striata</name>
    <dbReference type="NCBI Taxonomy" id="3830"/>
    <lineage>
        <taxon>Eukaryota</taxon>
        <taxon>Viridiplantae</taxon>
        <taxon>Streptophyta</taxon>
        <taxon>Embryophyta</taxon>
        <taxon>Tracheophyta</taxon>
        <taxon>Spermatophyta</taxon>
        <taxon>Magnoliopsida</taxon>
        <taxon>eudicotyledons</taxon>
        <taxon>Gunneridae</taxon>
        <taxon>Pentapetalae</taxon>
        <taxon>rosids</taxon>
        <taxon>fabids</taxon>
        <taxon>Fabales</taxon>
        <taxon>Fabaceae</taxon>
        <taxon>Papilionoideae</taxon>
        <taxon>50 kb inversion clade</taxon>
        <taxon>genistoids sensu lato</taxon>
        <taxon>core genistoids</taxon>
        <taxon>Crotalarieae</taxon>
        <taxon>Crotalaria</taxon>
    </lineage>
</organism>
<keyword evidence="1" id="KW-0472">Membrane</keyword>